<accession>A0A4Y2IVK3</accession>
<dbReference type="PANTHER" id="PTHR45786">
    <property type="entry name" value="DNA BINDING PROTEIN-LIKE"/>
    <property type="match status" value="1"/>
</dbReference>
<gene>
    <name evidence="1" type="ORF">AVEN_4091_1</name>
</gene>
<proteinExistence type="predicted"/>
<evidence type="ECO:0008006" key="3">
    <source>
        <dbReference type="Google" id="ProtNLM"/>
    </source>
</evidence>
<dbReference type="Proteomes" id="UP000499080">
    <property type="component" value="Unassembled WGS sequence"/>
</dbReference>
<dbReference type="OrthoDB" id="6420069at2759"/>
<reference evidence="1 2" key="1">
    <citation type="journal article" date="2019" name="Sci. Rep.">
        <title>Orb-weaving spider Araneus ventricosus genome elucidates the spidroin gene catalogue.</title>
        <authorList>
            <person name="Kono N."/>
            <person name="Nakamura H."/>
            <person name="Ohtoshi R."/>
            <person name="Moran D.A.P."/>
            <person name="Shinohara A."/>
            <person name="Yoshida Y."/>
            <person name="Fujiwara M."/>
            <person name="Mori M."/>
            <person name="Tomita M."/>
            <person name="Arakawa K."/>
        </authorList>
    </citation>
    <scope>NUCLEOTIDE SEQUENCE [LARGE SCALE GENOMIC DNA]</scope>
</reference>
<organism evidence="1 2">
    <name type="scientific">Araneus ventricosus</name>
    <name type="common">Orbweaver spider</name>
    <name type="synonym">Epeira ventricosa</name>
    <dbReference type="NCBI Taxonomy" id="182803"/>
    <lineage>
        <taxon>Eukaryota</taxon>
        <taxon>Metazoa</taxon>
        <taxon>Ecdysozoa</taxon>
        <taxon>Arthropoda</taxon>
        <taxon>Chelicerata</taxon>
        <taxon>Arachnida</taxon>
        <taxon>Araneae</taxon>
        <taxon>Araneomorphae</taxon>
        <taxon>Entelegynae</taxon>
        <taxon>Araneoidea</taxon>
        <taxon>Araneidae</taxon>
        <taxon>Araneus</taxon>
    </lineage>
</organism>
<comment type="caution">
    <text evidence="1">The sequence shown here is derived from an EMBL/GenBank/DDBJ whole genome shotgun (WGS) entry which is preliminary data.</text>
</comment>
<sequence length="144" mass="16896">MPSDESKVVIRADKRPVGEHERRLNNLPINEVAIIIAGTDCDRRDIVIQEQGGSLQRIAETNRSYDAFQYPIILWQGEDGYRFDVMQRIPNSESTSTKKVSMMNFYVYRIIRNNSFNHILNTRQLFHQFIVMLTLKLKLNVFFT</sequence>
<protein>
    <recommendedName>
        <fullName evidence="3">Helitron helicase-like domain-containing protein</fullName>
    </recommendedName>
</protein>
<dbReference type="PANTHER" id="PTHR45786:SF74">
    <property type="entry name" value="ATP-DEPENDENT DNA HELICASE"/>
    <property type="match status" value="1"/>
</dbReference>
<keyword evidence="2" id="KW-1185">Reference proteome</keyword>
<evidence type="ECO:0000313" key="2">
    <source>
        <dbReference type="Proteomes" id="UP000499080"/>
    </source>
</evidence>
<name>A0A4Y2IVK3_ARAVE</name>
<dbReference type="EMBL" id="BGPR01002977">
    <property type="protein sequence ID" value="GBM81938.1"/>
    <property type="molecule type" value="Genomic_DNA"/>
</dbReference>
<evidence type="ECO:0000313" key="1">
    <source>
        <dbReference type="EMBL" id="GBM81938.1"/>
    </source>
</evidence>
<dbReference type="AlphaFoldDB" id="A0A4Y2IVK3"/>